<organism evidence="2 3">
    <name type="scientific">Steroidobacter flavus</name>
    <dbReference type="NCBI Taxonomy" id="1842136"/>
    <lineage>
        <taxon>Bacteria</taxon>
        <taxon>Pseudomonadati</taxon>
        <taxon>Pseudomonadota</taxon>
        <taxon>Gammaproteobacteria</taxon>
        <taxon>Steroidobacterales</taxon>
        <taxon>Steroidobacteraceae</taxon>
        <taxon>Steroidobacter</taxon>
    </lineage>
</organism>
<proteinExistence type="predicted"/>
<evidence type="ECO:0000313" key="2">
    <source>
        <dbReference type="EMBL" id="MFC4309131.1"/>
    </source>
</evidence>
<name>A0ABV8SNX5_9GAMM</name>
<feature type="signal peptide" evidence="1">
    <location>
        <begin position="1"/>
        <end position="23"/>
    </location>
</feature>
<dbReference type="Proteomes" id="UP001595904">
    <property type="component" value="Unassembled WGS sequence"/>
</dbReference>
<sequence>MKKAALFVSSLLLSALACAPAMAEVVRVKVVARVINAVDMQGLFNGKIVQGSRLTGTYVYNTNTPDLSPDPSVGNYRPYANEARVRFATGGFVFESVQPTQEIYITVQAEEPGSAGAFWISSFQNKPLSNGTEVGNIMVQFFGYGSVTQSTALPAAAPTLADYSTKSITINGPGLSYFIRAEIESAELIVADTLEVSPAAGSFLPNQHFDAALTLPRNSNVVNVIAKANGAPLPIGYPGYCTLVPPPTSAGQPAVLCPNADAVLPLAAGAPIEWTVELSNGSMLTESVNWTLQQ</sequence>
<keyword evidence="1" id="KW-0732">Signal</keyword>
<keyword evidence="3" id="KW-1185">Reference proteome</keyword>
<feature type="chain" id="PRO_5046713221" evidence="1">
    <location>
        <begin position="24"/>
        <end position="294"/>
    </location>
</feature>
<reference evidence="3" key="1">
    <citation type="journal article" date="2019" name="Int. J. Syst. Evol. Microbiol.">
        <title>The Global Catalogue of Microorganisms (GCM) 10K type strain sequencing project: providing services to taxonomists for standard genome sequencing and annotation.</title>
        <authorList>
            <consortium name="The Broad Institute Genomics Platform"/>
            <consortium name="The Broad Institute Genome Sequencing Center for Infectious Disease"/>
            <person name="Wu L."/>
            <person name="Ma J."/>
        </authorList>
    </citation>
    <scope>NUCLEOTIDE SEQUENCE [LARGE SCALE GENOMIC DNA]</scope>
    <source>
        <strain evidence="3">CGMCC 1.10759</strain>
    </source>
</reference>
<evidence type="ECO:0000256" key="1">
    <source>
        <dbReference type="SAM" id="SignalP"/>
    </source>
</evidence>
<dbReference type="RefSeq" id="WP_380596194.1">
    <property type="nucleotide sequence ID" value="NZ_JBHSDU010000003.1"/>
</dbReference>
<evidence type="ECO:0000313" key="3">
    <source>
        <dbReference type="Proteomes" id="UP001595904"/>
    </source>
</evidence>
<dbReference type="PROSITE" id="PS51257">
    <property type="entry name" value="PROKAR_LIPOPROTEIN"/>
    <property type="match status" value="1"/>
</dbReference>
<dbReference type="EMBL" id="JBHSDU010000003">
    <property type="protein sequence ID" value="MFC4309131.1"/>
    <property type="molecule type" value="Genomic_DNA"/>
</dbReference>
<accession>A0ABV8SNX5</accession>
<gene>
    <name evidence="2" type="ORF">ACFPN2_08575</name>
</gene>
<protein>
    <submittedName>
        <fullName evidence="2">Uncharacterized protein</fullName>
    </submittedName>
</protein>
<comment type="caution">
    <text evidence="2">The sequence shown here is derived from an EMBL/GenBank/DDBJ whole genome shotgun (WGS) entry which is preliminary data.</text>
</comment>